<evidence type="ECO:0000256" key="1">
    <source>
        <dbReference type="ARBA" id="ARBA00001165"/>
    </source>
</evidence>
<dbReference type="GO" id="GO:0019698">
    <property type="term" value="P:D-galacturonate catabolic process"/>
    <property type="evidence" value="ECO:0007669"/>
    <property type="project" value="TreeGrafter"/>
</dbReference>
<evidence type="ECO:0000256" key="6">
    <source>
        <dbReference type="ARBA" id="ARBA00023235"/>
    </source>
</evidence>
<evidence type="ECO:0000256" key="7">
    <source>
        <dbReference type="HAMAP-Rule" id="MF_00675"/>
    </source>
</evidence>
<dbReference type="EC" id="5.3.1.12" evidence="4 7"/>
<dbReference type="PANTHER" id="PTHR30068:SF4">
    <property type="entry name" value="URONATE ISOMERASE"/>
    <property type="match status" value="1"/>
</dbReference>
<dbReference type="Proteomes" id="UP000480929">
    <property type="component" value="Unassembled WGS sequence"/>
</dbReference>
<gene>
    <name evidence="7 8" type="primary">uxaC</name>
    <name evidence="9" type="ORF">GKD88_06310</name>
    <name evidence="8" type="ORF">GKE08_03525</name>
</gene>
<dbReference type="Proteomes" id="UP000433575">
    <property type="component" value="Unassembled WGS sequence"/>
</dbReference>
<dbReference type="Pfam" id="PF02614">
    <property type="entry name" value="UxaC"/>
    <property type="match status" value="1"/>
</dbReference>
<dbReference type="EMBL" id="WKPI01000007">
    <property type="protein sequence ID" value="MSC32729.1"/>
    <property type="molecule type" value="Genomic_DNA"/>
</dbReference>
<dbReference type="OrthoDB" id="9766564at2"/>
<keyword evidence="11" id="KW-1185">Reference proteome</keyword>
<dbReference type="EMBL" id="WKPJ01000003">
    <property type="protein sequence ID" value="MSA88390.1"/>
    <property type="molecule type" value="Genomic_DNA"/>
</dbReference>
<protein>
    <recommendedName>
        <fullName evidence="5 7">Uronate isomerase</fullName>
        <ecNumber evidence="4 7">5.3.1.12</ecNumber>
    </recommendedName>
    <alternativeName>
        <fullName evidence="7">Glucuronate isomerase</fullName>
    </alternativeName>
    <alternativeName>
        <fullName evidence="7">Uronic isomerase</fullName>
    </alternativeName>
</protein>
<keyword evidence="6 7" id="KW-0413">Isomerase</keyword>
<dbReference type="InterPro" id="IPR032466">
    <property type="entry name" value="Metal_Hydrolase"/>
</dbReference>
<proteinExistence type="inferred from homology"/>
<organism evidence="8 10">
    <name type="scientific">Holdemania massiliensis</name>
    <dbReference type="NCBI Taxonomy" id="1468449"/>
    <lineage>
        <taxon>Bacteria</taxon>
        <taxon>Bacillati</taxon>
        <taxon>Bacillota</taxon>
        <taxon>Erysipelotrichia</taxon>
        <taxon>Erysipelotrichales</taxon>
        <taxon>Erysipelotrichaceae</taxon>
        <taxon>Holdemania</taxon>
    </lineage>
</organism>
<evidence type="ECO:0000313" key="9">
    <source>
        <dbReference type="EMBL" id="MSC32729.1"/>
    </source>
</evidence>
<dbReference type="NCBIfam" id="NF002794">
    <property type="entry name" value="PRK02925.1"/>
    <property type="match status" value="1"/>
</dbReference>
<dbReference type="UniPathway" id="UPA00246"/>
<comment type="catalytic activity">
    <reaction evidence="1 7">
        <text>D-glucuronate = D-fructuronate</text>
        <dbReference type="Rhea" id="RHEA:13049"/>
        <dbReference type="ChEBI" id="CHEBI:58720"/>
        <dbReference type="ChEBI" id="CHEBI:59863"/>
        <dbReference type="EC" id="5.3.1.12"/>
    </reaction>
</comment>
<accession>A0A6N7S402</accession>
<dbReference type="InterPro" id="IPR003766">
    <property type="entry name" value="Uronate_isomerase"/>
</dbReference>
<dbReference type="RefSeq" id="WP_154237965.1">
    <property type="nucleotide sequence ID" value="NZ_CALJPI010000161.1"/>
</dbReference>
<dbReference type="GO" id="GO:0042840">
    <property type="term" value="P:D-glucuronate catabolic process"/>
    <property type="evidence" value="ECO:0007669"/>
    <property type="project" value="TreeGrafter"/>
</dbReference>
<dbReference type="HAMAP" id="MF_00675">
    <property type="entry name" value="UxaC"/>
    <property type="match status" value="1"/>
</dbReference>
<dbReference type="PANTHER" id="PTHR30068">
    <property type="entry name" value="URONATE ISOMERASE"/>
    <property type="match status" value="1"/>
</dbReference>
<comment type="similarity">
    <text evidence="3 7">Belongs to the metallo-dependent hydrolases superfamily. Uronate isomerase family.</text>
</comment>
<evidence type="ECO:0000313" key="11">
    <source>
        <dbReference type="Proteomes" id="UP000480929"/>
    </source>
</evidence>
<dbReference type="AlphaFoldDB" id="A0A6N7S402"/>
<evidence type="ECO:0000256" key="5">
    <source>
        <dbReference type="ARBA" id="ARBA00020555"/>
    </source>
</evidence>
<dbReference type="GO" id="GO:0008880">
    <property type="term" value="F:glucuronate isomerase activity"/>
    <property type="evidence" value="ECO:0007669"/>
    <property type="project" value="UniProtKB-UniRule"/>
</dbReference>
<evidence type="ECO:0000256" key="3">
    <source>
        <dbReference type="ARBA" id="ARBA00008397"/>
    </source>
</evidence>
<comment type="caution">
    <text evidence="8">The sequence shown here is derived from an EMBL/GenBank/DDBJ whole genome shotgun (WGS) entry which is preliminary data.</text>
</comment>
<dbReference type="Gene3D" id="3.20.20.140">
    <property type="entry name" value="Metal-dependent hydrolases"/>
    <property type="match status" value="1"/>
</dbReference>
<sequence>MKKFMDEDFLLQNETAKRLYHEAAQKMPILDYHNHLEPQVIYEDRCYSDIAEVWLGRDHYKWRAMRADGVNEEKITGKASNREKFNAWCATMPDLIGNPLYHWTHLELKRYFGIDALICPENANAIWQQTQALLQTPAYSTRNLLRKMNVKTLCTTDDPLDDLHWHRGLKDDFEIRVLPAFRPDPVLNLDKPDYLDYIGRLEALTSEYCGQWSGLKTALKKRMDVFGQHGCRLSDHALDGNFYASAKDQEIQEILDLKKAGQPLTSLQLRQYRGAILIFLAGEYVQRGWAMQLHIGALRNNNTQMFKTLGADTGYDSTDDPMIAAQLNALLDAMEQSQGVPKLILYSLNSKDYEVLATAAGNFQDGIIPGKIQLGSAWWFCDQKRGMEKQLDTLAEVGLLSRFVGMLTDSRSFLSFPRHEYFRRILCNKVGTWVENGEAPQDWALLKKLVQDICYDNAVRYFDF</sequence>
<comment type="pathway">
    <text evidence="2 7">Carbohydrate metabolism; pentose and glucuronate interconversion.</text>
</comment>
<dbReference type="SUPFAM" id="SSF51556">
    <property type="entry name" value="Metallo-dependent hydrolases"/>
    <property type="match status" value="1"/>
</dbReference>
<name>A0A6N7S402_9FIRM</name>
<evidence type="ECO:0000313" key="8">
    <source>
        <dbReference type="EMBL" id="MSA88390.1"/>
    </source>
</evidence>
<comment type="catalytic activity">
    <reaction evidence="7">
        <text>aldehydo-D-galacturonate = keto-D-tagaturonate</text>
        <dbReference type="Rhea" id="RHEA:27702"/>
        <dbReference type="ChEBI" id="CHEBI:12952"/>
        <dbReference type="ChEBI" id="CHEBI:17886"/>
    </reaction>
</comment>
<evidence type="ECO:0000256" key="2">
    <source>
        <dbReference type="ARBA" id="ARBA00004892"/>
    </source>
</evidence>
<evidence type="ECO:0000313" key="10">
    <source>
        <dbReference type="Proteomes" id="UP000433575"/>
    </source>
</evidence>
<evidence type="ECO:0000256" key="4">
    <source>
        <dbReference type="ARBA" id="ARBA00012546"/>
    </source>
</evidence>
<reference evidence="10 11" key="1">
    <citation type="journal article" date="2019" name="Nat. Med.">
        <title>A library of human gut bacterial isolates paired with longitudinal multiomics data enables mechanistic microbiome research.</title>
        <authorList>
            <person name="Poyet M."/>
            <person name="Groussin M."/>
            <person name="Gibbons S.M."/>
            <person name="Avila-Pacheco J."/>
            <person name="Jiang X."/>
            <person name="Kearney S.M."/>
            <person name="Perrotta A.R."/>
            <person name="Berdy B."/>
            <person name="Zhao S."/>
            <person name="Lieberman T.D."/>
            <person name="Swanson P.K."/>
            <person name="Smith M."/>
            <person name="Roesemann S."/>
            <person name="Alexander J.E."/>
            <person name="Rich S.A."/>
            <person name="Livny J."/>
            <person name="Vlamakis H."/>
            <person name="Clish C."/>
            <person name="Bullock K."/>
            <person name="Deik A."/>
            <person name="Scott J."/>
            <person name="Pierce K.A."/>
            <person name="Xavier R.J."/>
            <person name="Alm E.J."/>
        </authorList>
    </citation>
    <scope>NUCLEOTIDE SEQUENCE [LARGE SCALE GENOMIC DNA]</scope>
    <source>
        <strain evidence="8 10">BIOML-A4</strain>
        <strain evidence="9 11">BIOML-A5</strain>
    </source>
</reference>
<dbReference type="Gene3D" id="1.10.2020.10">
    <property type="entry name" value="uronate isomerase, domain 2, chain A"/>
    <property type="match status" value="1"/>
</dbReference>